<dbReference type="GO" id="GO:0004674">
    <property type="term" value="F:protein serine/threonine kinase activity"/>
    <property type="evidence" value="ECO:0000318"/>
    <property type="project" value="GO_Central"/>
</dbReference>
<dbReference type="GO" id="GO:0035556">
    <property type="term" value="P:intracellular signal transduction"/>
    <property type="evidence" value="ECO:0000318"/>
    <property type="project" value="GO_Central"/>
</dbReference>
<keyword evidence="4" id="KW-0808">Transferase</keyword>
<evidence type="ECO:0000259" key="14">
    <source>
        <dbReference type="PROSITE" id="PS50032"/>
    </source>
</evidence>
<evidence type="ECO:0000256" key="2">
    <source>
        <dbReference type="ARBA" id="ARBA00012513"/>
    </source>
</evidence>
<dbReference type="PROSITE" id="PS50030">
    <property type="entry name" value="UBA"/>
    <property type="match status" value="1"/>
</dbReference>
<dbReference type="SUPFAM" id="SSF46934">
    <property type="entry name" value="UBA-like"/>
    <property type="match status" value="1"/>
</dbReference>
<feature type="compositionally biased region" description="Polar residues" evidence="11">
    <location>
        <begin position="615"/>
        <end position="633"/>
    </location>
</feature>
<dbReference type="OrthoDB" id="193931at2759"/>
<dbReference type="CDD" id="cd12121">
    <property type="entry name" value="MARK_C_like"/>
    <property type="match status" value="1"/>
</dbReference>
<dbReference type="SUPFAM" id="SSF103243">
    <property type="entry name" value="KA1-like"/>
    <property type="match status" value="1"/>
</dbReference>
<dbReference type="PANTHER" id="PTHR24346">
    <property type="entry name" value="MAP/MICROTUBULE AFFINITY-REGULATING KINASE"/>
    <property type="match status" value="1"/>
</dbReference>
<feature type="compositionally biased region" description="Low complexity" evidence="11">
    <location>
        <begin position="576"/>
        <end position="595"/>
    </location>
</feature>
<dbReference type="FunFam" id="1.10.510.10:FF:002170">
    <property type="entry name" value="Probable serine/threonine-protein kinase MARK-A"/>
    <property type="match status" value="1"/>
</dbReference>
<evidence type="ECO:0000259" key="12">
    <source>
        <dbReference type="PROSITE" id="PS50011"/>
    </source>
</evidence>
<dbReference type="FunCoup" id="F1A3P4">
    <property type="interactions" value="189"/>
</dbReference>
<dbReference type="Gene3D" id="3.30.310.80">
    <property type="entry name" value="Kinase associated domain 1, KA1"/>
    <property type="match status" value="1"/>
</dbReference>
<dbReference type="PROSITE" id="PS50032">
    <property type="entry name" value="KA1"/>
    <property type="match status" value="1"/>
</dbReference>
<keyword evidence="16" id="KW-1185">Reference proteome</keyword>
<dbReference type="Gene3D" id="1.10.510.10">
    <property type="entry name" value="Transferase(Phosphotransferase) domain 1"/>
    <property type="match status" value="1"/>
</dbReference>
<feature type="compositionally biased region" description="Low complexity" evidence="11">
    <location>
        <begin position="634"/>
        <end position="652"/>
    </location>
</feature>
<dbReference type="eggNOG" id="KOG0586">
    <property type="taxonomic scope" value="Eukaryota"/>
</dbReference>
<evidence type="ECO:0000256" key="8">
    <source>
        <dbReference type="ARBA" id="ARBA00047899"/>
    </source>
</evidence>
<keyword evidence="6" id="KW-0418">Kinase</keyword>
<dbReference type="PANTHER" id="PTHR24346:SF82">
    <property type="entry name" value="KP78A-RELATED"/>
    <property type="match status" value="1"/>
</dbReference>
<comment type="catalytic activity">
    <reaction evidence="8">
        <text>L-threonyl-[protein] + ATP = O-phospho-L-threonyl-[protein] + ADP + H(+)</text>
        <dbReference type="Rhea" id="RHEA:46608"/>
        <dbReference type="Rhea" id="RHEA-COMP:11060"/>
        <dbReference type="Rhea" id="RHEA-COMP:11605"/>
        <dbReference type="ChEBI" id="CHEBI:15378"/>
        <dbReference type="ChEBI" id="CHEBI:30013"/>
        <dbReference type="ChEBI" id="CHEBI:30616"/>
        <dbReference type="ChEBI" id="CHEBI:61977"/>
        <dbReference type="ChEBI" id="CHEBI:456216"/>
        <dbReference type="EC" id="2.7.11.1"/>
    </reaction>
</comment>
<dbReference type="SUPFAM" id="SSF56112">
    <property type="entry name" value="Protein kinase-like (PK-like)"/>
    <property type="match status" value="1"/>
</dbReference>
<dbReference type="FunFam" id="3.30.310.80:FF:000011">
    <property type="entry name" value="Non-specific serine/threonine protein kinase"/>
    <property type="match status" value="1"/>
</dbReference>
<dbReference type="SMART" id="SM00165">
    <property type="entry name" value="UBA"/>
    <property type="match status" value="1"/>
</dbReference>
<dbReference type="InterPro" id="IPR009060">
    <property type="entry name" value="UBA-like_sf"/>
</dbReference>
<evidence type="ECO:0000256" key="1">
    <source>
        <dbReference type="ARBA" id="ARBA00006234"/>
    </source>
</evidence>
<dbReference type="KEGG" id="dpp:DICPUDRAFT_51418"/>
<evidence type="ECO:0000256" key="11">
    <source>
        <dbReference type="SAM" id="MobiDB-lite"/>
    </source>
</evidence>
<dbReference type="GO" id="GO:0005524">
    <property type="term" value="F:ATP binding"/>
    <property type="evidence" value="ECO:0007669"/>
    <property type="project" value="UniProtKB-UniRule"/>
</dbReference>
<gene>
    <name evidence="15" type="ORF">DICPUDRAFT_51418</name>
</gene>
<comment type="similarity">
    <text evidence="1">Belongs to the protein kinase superfamily. CAMK Ser/Thr protein kinase family. SNF1 subfamily.</text>
</comment>
<dbReference type="InParanoid" id="F1A3P4"/>
<dbReference type="PROSITE" id="PS50011">
    <property type="entry name" value="PROTEIN_KINASE_DOM"/>
    <property type="match status" value="1"/>
</dbReference>
<feature type="compositionally biased region" description="Polar residues" evidence="11">
    <location>
        <begin position="690"/>
        <end position="705"/>
    </location>
</feature>
<dbReference type="CDD" id="cd14272">
    <property type="entry name" value="UBA_AMPK-RKs"/>
    <property type="match status" value="1"/>
</dbReference>
<dbReference type="FunFam" id="3.30.200.20:FF:000003">
    <property type="entry name" value="Non-specific serine/threonine protein kinase"/>
    <property type="match status" value="1"/>
</dbReference>
<evidence type="ECO:0000256" key="7">
    <source>
        <dbReference type="ARBA" id="ARBA00022840"/>
    </source>
</evidence>
<dbReference type="Gene3D" id="1.10.8.10">
    <property type="entry name" value="DNA helicase RuvA subunit, C-terminal domain"/>
    <property type="match status" value="1"/>
</dbReference>
<evidence type="ECO:0000259" key="13">
    <source>
        <dbReference type="PROSITE" id="PS50030"/>
    </source>
</evidence>
<dbReference type="PROSITE" id="PS00107">
    <property type="entry name" value="PROTEIN_KINASE_ATP"/>
    <property type="match status" value="1"/>
</dbReference>
<feature type="region of interest" description="Disordered" evidence="11">
    <location>
        <begin position="722"/>
        <end position="770"/>
    </location>
</feature>
<dbReference type="STRING" id="5786.F1A3P4"/>
<organism evidence="15 16">
    <name type="scientific">Dictyostelium purpureum</name>
    <name type="common">Slime mold</name>
    <dbReference type="NCBI Taxonomy" id="5786"/>
    <lineage>
        <taxon>Eukaryota</taxon>
        <taxon>Amoebozoa</taxon>
        <taxon>Evosea</taxon>
        <taxon>Eumycetozoa</taxon>
        <taxon>Dictyostelia</taxon>
        <taxon>Dictyosteliales</taxon>
        <taxon>Dictyosteliaceae</taxon>
        <taxon>Dictyostelium</taxon>
    </lineage>
</organism>
<dbReference type="EC" id="2.7.11.1" evidence="2"/>
<evidence type="ECO:0000313" key="16">
    <source>
        <dbReference type="Proteomes" id="UP000001064"/>
    </source>
</evidence>
<comment type="catalytic activity">
    <reaction evidence="9">
        <text>L-seryl-[protein] + ATP = O-phospho-L-seryl-[protein] + ADP + H(+)</text>
        <dbReference type="Rhea" id="RHEA:17989"/>
        <dbReference type="Rhea" id="RHEA-COMP:9863"/>
        <dbReference type="Rhea" id="RHEA-COMP:11604"/>
        <dbReference type="ChEBI" id="CHEBI:15378"/>
        <dbReference type="ChEBI" id="CHEBI:29999"/>
        <dbReference type="ChEBI" id="CHEBI:30616"/>
        <dbReference type="ChEBI" id="CHEBI:83421"/>
        <dbReference type="ChEBI" id="CHEBI:456216"/>
        <dbReference type="EC" id="2.7.11.1"/>
    </reaction>
</comment>
<dbReference type="Pfam" id="PF00627">
    <property type="entry name" value="UBA"/>
    <property type="match status" value="1"/>
</dbReference>
<dbReference type="InterPro" id="IPR001772">
    <property type="entry name" value="KA1_dom"/>
</dbReference>
<feature type="compositionally biased region" description="Low complexity" evidence="11">
    <location>
        <begin position="535"/>
        <end position="554"/>
    </location>
</feature>
<feature type="compositionally biased region" description="Low complexity" evidence="11">
    <location>
        <begin position="486"/>
        <end position="499"/>
    </location>
</feature>
<evidence type="ECO:0000313" key="15">
    <source>
        <dbReference type="EMBL" id="EGC29180.1"/>
    </source>
</evidence>
<evidence type="ECO:0000256" key="4">
    <source>
        <dbReference type="ARBA" id="ARBA00022679"/>
    </source>
</evidence>
<evidence type="ECO:0000256" key="5">
    <source>
        <dbReference type="ARBA" id="ARBA00022741"/>
    </source>
</evidence>
<keyword evidence="3" id="KW-0723">Serine/threonine-protein kinase</keyword>
<dbReference type="OMA" id="TIKHNQF"/>
<evidence type="ECO:0000256" key="10">
    <source>
        <dbReference type="PROSITE-ProRule" id="PRU10141"/>
    </source>
</evidence>
<keyword evidence="5 10" id="KW-0547">Nucleotide-binding</keyword>
<reference evidence="16" key="1">
    <citation type="journal article" date="2011" name="Genome Biol.">
        <title>Comparative genomics of the social amoebae Dictyostelium discoideum and Dictyostelium purpureum.</title>
        <authorList>
            <consortium name="US DOE Joint Genome Institute (JGI-PGF)"/>
            <person name="Sucgang R."/>
            <person name="Kuo A."/>
            <person name="Tian X."/>
            <person name="Salerno W."/>
            <person name="Parikh A."/>
            <person name="Feasley C.L."/>
            <person name="Dalin E."/>
            <person name="Tu H."/>
            <person name="Huang E."/>
            <person name="Barry K."/>
            <person name="Lindquist E."/>
            <person name="Shapiro H."/>
            <person name="Bruce D."/>
            <person name="Schmutz J."/>
            <person name="Salamov A."/>
            <person name="Fey P."/>
            <person name="Gaudet P."/>
            <person name="Anjard C."/>
            <person name="Babu M.M."/>
            <person name="Basu S."/>
            <person name="Bushmanova Y."/>
            <person name="van der Wel H."/>
            <person name="Katoh-Kurasawa M."/>
            <person name="Dinh C."/>
            <person name="Coutinho P.M."/>
            <person name="Saito T."/>
            <person name="Elias M."/>
            <person name="Schaap P."/>
            <person name="Kay R.R."/>
            <person name="Henrissat B."/>
            <person name="Eichinger L."/>
            <person name="Rivero F."/>
            <person name="Putnam N.H."/>
            <person name="West C.M."/>
            <person name="Loomis W.F."/>
            <person name="Chisholm R.L."/>
            <person name="Shaulsky G."/>
            <person name="Strassmann J.E."/>
            <person name="Queller D.C."/>
            <person name="Kuspa A."/>
            <person name="Grigoriev I.V."/>
        </authorList>
    </citation>
    <scope>NUCLEOTIDE SEQUENCE [LARGE SCALE GENOMIC DNA]</scope>
    <source>
        <strain evidence="16">QSDP1</strain>
    </source>
</reference>
<dbReference type="EMBL" id="GL871470">
    <property type="protein sequence ID" value="EGC29180.1"/>
    <property type="molecule type" value="Genomic_DNA"/>
</dbReference>
<keyword evidence="7 10" id="KW-0067">ATP-binding</keyword>
<dbReference type="GO" id="GO:0005737">
    <property type="term" value="C:cytoplasm"/>
    <property type="evidence" value="ECO:0000318"/>
    <property type="project" value="GO_Central"/>
</dbReference>
<dbReference type="GeneID" id="10506447"/>
<evidence type="ECO:0000256" key="3">
    <source>
        <dbReference type="ARBA" id="ARBA00022527"/>
    </source>
</evidence>
<sequence>METLKEKDEENHFINFDTPVLKNHKHMEQEQQVESNEANVLERLKREDKNDELAKISNISPSQLSVSISSSLGSSSGSNLNITPQGTIGNYLVIKTIGRGQFGKVKLGYHKKIPNEKVAIKIINKGKLDQETLKMVQREVRIMKLLHHPNIIRLYEVIETSRALYLIMEYAGEGEVMDFMIAHGVLTETQARTFFTQIVSAIHYCHSKKAVHRDLKPENLLLDSNRQIKIIDFGLSNVFTPGSYLKTFCGSPTYASPELILRKEYHGPSVDVWSMGVVLFVLVTGYLPFDGDNYVELFQKILAADYTIPSYLTPECRSLISRMLIVDPDKRATMEEIINHPWLSSTKSSILSSIALNEKQQQLQQSCNNSKNEILSNPLSPQQENLDEEIINELVNLGFDREELCNSIRQNKYNDAAATYFLLQGKKLRESQQNQTEHARKMEKFYSETLPIPAHVGENSPLIKYKRHHKRSNTVDSPKHTAVNNQQRQSYQQSSVQQHYQKHQHQQQQQQQQQQQPSPIIVTTNIPTSNDTPTSSNIQSSIASSASSSVNPSPLCLSNAAPLSLREKLKERDFMSSNSSINSTSPITESNSPPSASIQPFSLNNNNNLIQRRATASSLSPRNQPPQQLGSGMNNNNSNNNSNRRVRSNSSSIADQSQRQRKLEDDWVIFEDYSNNNYKSQNNQPDGKTLTPSNSAFSLKQKQKSPVHSFLSSFKNILKRSDDKSVHNSNNNNNSISTSNTPRTIDENGTSIGNSPLITSTSTPRHQSQEPRIVRFVFGVNTTTMKDAPELMQIVLHTIDTFCIPHTQKAPYLIECETEGVRFSIEVCRLPRLSVNGLKFKRIGGSSWRYKSICKDLLSQMKLNE</sequence>
<dbReference type="Pfam" id="PF02149">
    <property type="entry name" value="KA1"/>
    <property type="match status" value="1"/>
</dbReference>
<dbReference type="AlphaFoldDB" id="F1A3P4"/>
<dbReference type="VEuPathDB" id="AmoebaDB:DICPUDRAFT_51418"/>
<dbReference type="InterPro" id="IPR017441">
    <property type="entry name" value="Protein_kinase_ATP_BS"/>
</dbReference>
<feature type="compositionally biased region" description="Polar residues" evidence="11">
    <location>
        <begin position="747"/>
        <end position="766"/>
    </location>
</feature>
<feature type="binding site" evidence="10">
    <location>
        <position position="121"/>
    </location>
    <ligand>
        <name>ATP</name>
        <dbReference type="ChEBI" id="CHEBI:30616"/>
    </ligand>
</feature>
<feature type="domain" description="UBA" evidence="13">
    <location>
        <begin position="385"/>
        <end position="425"/>
    </location>
</feature>
<dbReference type="InterPro" id="IPR011009">
    <property type="entry name" value="Kinase-like_dom_sf"/>
</dbReference>
<dbReference type="Pfam" id="PF00069">
    <property type="entry name" value="Pkinase"/>
    <property type="match status" value="1"/>
</dbReference>
<feature type="domain" description="KA1" evidence="14">
    <location>
        <begin position="814"/>
        <end position="863"/>
    </location>
</feature>
<dbReference type="InterPro" id="IPR000719">
    <property type="entry name" value="Prot_kinase_dom"/>
</dbReference>
<feature type="domain" description="Protein kinase" evidence="12">
    <location>
        <begin position="91"/>
        <end position="343"/>
    </location>
</feature>
<dbReference type="GO" id="GO:0106310">
    <property type="term" value="F:protein serine kinase activity"/>
    <property type="evidence" value="ECO:0007669"/>
    <property type="project" value="RHEA"/>
</dbReference>
<dbReference type="Gene3D" id="3.30.200.20">
    <property type="entry name" value="Phosphorylase Kinase, domain 1"/>
    <property type="match status" value="1"/>
</dbReference>
<feature type="region of interest" description="Disordered" evidence="11">
    <location>
        <begin position="574"/>
        <end position="603"/>
    </location>
</feature>
<feature type="region of interest" description="Disordered" evidence="11">
    <location>
        <begin position="468"/>
        <end position="555"/>
    </location>
</feature>
<feature type="region of interest" description="Disordered" evidence="11">
    <location>
        <begin position="676"/>
        <end position="705"/>
    </location>
</feature>
<dbReference type="SMART" id="SM00220">
    <property type="entry name" value="S_TKc"/>
    <property type="match status" value="1"/>
</dbReference>
<name>F1A3P4_DICPU</name>
<dbReference type="CDD" id="cd14003">
    <property type="entry name" value="STKc_AMPK-like"/>
    <property type="match status" value="1"/>
</dbReference>
<dbReference type="InterPro" id="IPR028375">
    <property type="entry name" value="KA1/Ssp2_C"/>
</dbReference>
<evidence type="ECO:0000256" key="9">
    <source>
        <dbReference type="ARBA" id="ARBA00048679"/>
    </source>
</evidence>
<dbReference type="FunFam" id="1.10.8.10:FF:000005">
    <property type="entry name" value="Non-specific serine/threonine protein kinase"/>
    <property type="match status" value="1"/>
</dbReference>
<protein>
    <recommendedName>
        <fullName evidence="2">non-specific serine/threonine protein kinase</fullName>
        <ecNumber evidence="2">2.7.11.1</ecNumber>
    </recommendedName>
</protein>
<proteinExistence type="inferred from homology"/>
<dbReference type="RefSeq" id="XP_003294288.1">
    <property type="nucleotide sequence ID" value="XM_003294240.1"/>
</dbReference>
<evidence type="ECO:0000256" key="6">
    <source>
        <dbReference type="ARBA" id="ARBA00022777"/>
    </source>
</evidence>
<dbReference type="InterPro" id="IPR015940">
    <property type="entry name" value="UBA"/>
</dbReference>
<feature type="region of interest" description="Disordered" evidence="11">
    <location>
        <begin position="615"/>
        <end position="662"/>
    </location>
</feature>
<feature type="compositionally biased region" description="Polar residues" evidence="11">
    <location>
        <begin position="517"/>
        <end position="534"/>
    </location>
</feature>
<accession>F1A3P4</accession>
<feature type="compositionally biased region" description="Low complexity" evidence="11">
    <location>
        <begin position="728"/>
        <end position="741"/>
    </location>
</feature>
<dbReference type="Proteomes" id="UP000001064">
    <property type="component" value="Unassembled WGS sequence"/>
</dbReference>
<feature type="compositionally biased region" description="Low complexity" evidence="11">
    <location>
        <begin position="506"/>
        <end position="516"/>
    </location>
</feature>